<feature type="non-terminal residue" evidence="1">
    <location>
        <position position="1"/>
    </location>
</feature>
<proteinExistence type="predicted"/>
<dbReference type="Gene3D" id="3.40.50.300">
    <property type="entry name" value="P-loop containing nucleotide triphosphate hydrolases"/>
    <property type="match status" value="1"/>
</dbReference>
<dbReference type="PROSITE" id="PS00018">
    <property type="entry name" value="EF_HAND_1"/>
    <property type="match status" value="1"/>
</dbReference>
<protein>
    <recommendedName>
        <fullName evidence="3">Helicase ATP-binding domain-containing protein</fullName>
    </recommendedName>
</protein>
<dbReference type="EMBL" id="BTSY01000005">
    <property type="protein sequence ID" value="GMT30415.1"/>
    <property type="molecule type" value="Genomic_DNA"/>
</dbReference>
<feature type="non-terminal residue" evidence="1">
    <location>
        <position position="138"/>
    </location>
</feature>
<evidence type="ECO:0008006" key="3">
    <source>
        <dbReference type="Google" id="ProtNLM"/>
    </source>
</evidence>
<dbReference type="InterPro" id="IPR018247">
    <property type="entry name" value="EF_Hand_1_Ca_BS"/>
</dbReference>
<name>A0AAV5WIM3_9BILA</name>
<dbReference type="Proteomes" id="UP001432322">
    <property type="component" value="Unassembled WGS sequence"/>
</dbReference>
<dbReference type="InterPro" id="IPR027417">
    <property type="entry name" value="P-loop_NTPase"/>
</dbReference>
<organism evidence="1 2">
    <name type="scientific">Pristionchus fissidentatus</name>
    <dbReference type="NCBI Taxonomy" id="1538716"/>
    <lineage>
        <taxon>Eukaryota</taxon>
        <taxon>Metazoa</taxon>
        <taxon>Ecdysozoa</taxon>
        <taxon>Nematoda</taxon>
        <taxon>Chromadorea</taxon>
        <taxon>Rhabditida</taxon>
        <taxon>Rhabditina</taxon>
        <taxon>Diplogasteromorpha</taxon>
        <taxon>Diplogasteroidea</taxon>
        <taxon>Neodiplogasteridae</taxon>
        <taxon>Pristionchus</taxon>
    </lineage>
</organism>
<accession>A0AAV5WIM3</accession>
<evidence type="ECO:0000313" key="2">
    <source>
        <dbReference type="Proteomes" id="UP001432322"/>
    </source>
</evidence>
<sequence length="138" mass="15742">VPSDFGICSHRSAMAALPYSRLNLLIVDEAHETTSGIMIALDMARSCVLPADGVRRAERLLLVSATLEQKELDQFKCYFDALSFNVVDLTEIVPRPKLLHMSYNRGEITEQMLRRTEEALDDDDDRIVEELEIRNELF</sequence>
<evidence type="ECO:0000313" key="1">
    <source>
        <dbReference type="EMBL" id="GMT30415.1"/>
    </source>
</evidence>
<dbReference type="SUPFAM" id="SSF52540">
    <property type="entry name" value="P-loop containing nucleoside triphosphate hydrolases"/>
    <property type="match status" value="1"/>
</dbReference>
<reference evidence="1" key="1">
    <citation type="submission" date="2023-10" db="EMBL/GenBank/DDBJ databases">
        <title>Genome assembly of Pristionchus species.</title>
        <authorList>
            <person name="Yoshida K."/>
            <person name="Sommer R.J."/>
        </authorList>
    </citation>
    <scope>NUCLEOTIDE SEQUENCE</scope>
    <source>
        <strain evidence="1">RS5133</strain>
    </source>
</reference>
<dbReference type="AlphaFoldDB" id="A0AAV5WIM3"/>
<gene>
    <name evidence="1" type="ORF">PFISCL1PPCAC_21712</name>
</gene>
<comment type="caution">
    <text evidence="1">The sequence shown here is derived from an EMBL/GenBank/DDBJ whole genome shotgun (WGS) entry which is preliminary data.</text>
</comment>
<keyword evidence="2" id="KW-1185">Reference proteome</keyword>